<keyword evidence="4" id="KW-1185">Reference proteome</keyword>
<keyword evidence="2" id="KW-0472">Membrane</keyword>
<comment type="caution">
    <text evidence="3">The sequence shown here is derived from an EMBL/GenBank/DDBJ whole genome shotgun (WGS) entry which is preliminary data.</text>
</comment>
<name>A0AA40C8H4_9PEZI</name>
<dbReference type="AlphaFoldDB" id="A0AA40C8H4"/>
<keyword evidence="2" id="KW-1133">Transmembrane helix</keyword>
<proteinExistence type="predicted"/>
<accession>A0AA40C8H4</accession>
<dbReference type="EMBL" id="JAULSR010000002">
    <property type="protein sequence ID" value="KAK0629107.1"/>
    <property type="molecule type" value="Genomic_DNA"/>
</dbReference>
<keyword evidence="2" id="KW-0812">Transmembrane</keyword>
<evidence type="ECO:0000313" key="4">
    <source>
        <dbReference type="Proteomes" id="UP001174934"/>
    </source>
</evidence>
<evidence type="ECO:0000313" key="3">
    <source>
        <dbReference type="EMBL" id="KAK0629107.1"/>
    </source>
</evidence>
<protein>
    <submittedName>
        <fullName evidence="3">Uncharacterized protein</fullName>
    </submittedName>
</protein>
<feature type="region of interest" description="Disordered" evidence="1">
    <location>
        <begin position="244"/>
        <end position="265"/>
    </location>
</feature>
<feature type="transmembrane region" description="Helical" evidence="2">
    <location>
        <begin position="287"/>
        <end position="308"/>
    </location>
</feature>
<evidence type="ECO:0000256" key="1">
    <source>
        <dbReference type="SAM" id="MobiDB-lite"/>
    </source>
</evidence>
<dbReference type="Proteomes" id="UP001174934">
    <property type="component" value="Unassembled WGS sequence"/>
</dbReference>
<evidence type="ECO:0000256" key="2">
    <source>
        <dbReference type="SAM" id="Phobius"/>
    </source>
</evidence>
<reference evidence="3" key="1">
    <citation type="submission" date="2023-06" db="EMBL/GenBank/DDBJ databases">
        <title>Genome-scale phylogeny and comparative genomics of the fungal order Sordariales.</title>
        <authorList>
            <consortium name="Lawrence Berkeley National Laboratory"/>
            <person name="Hensen N."/>
            <person name="Bonometti L."/>
            <person name="Westerberg I."/>
            <person name="Brannstrom I.O."/>
            <person name="Guillou S."/>
            <person name="Cros-Aarteil S."/>
            <person name="Calhoun S."/>
            <person name="Haridas S."/>
            <person name="Kuo A."/>
            <person name="Mondo S."/>
            <person name="Pangilinan J."/>
            <person name="Riley R."/>
            <person name="LaButti K."/>
            <person name="Andreopoulos B."/>
            <person name="Lipzen A."/>
            <person name="Chen C."/>
            <person name="Yanf M."/>
            <person name="Daum C."/>
            <person name="Ng V."/>
            <person name="Clum A."/>
            <person name="Steindorff A."/>
            <person name="Ohm R."/>
            <person name="Martin F."/>
            <person name="Silar P."/>
            <person name="Natvig D."/>
            <person name="Lalanne C."/>
            <person name="Gautier V."/>
            <person name="Ament-velasquez S.L."/>
            <person name="Kruys A."/>
            <person name="Hutchinson M.I."/>
            <person name="Powell A.J."/>
            <person name="Barry K."/>
            <person name="Miller A.N."/>
            <person name="Grigoriev I.V."/>
            <person name="Debuchy R."/>
            <person name="Gladieux P."/>
            <person name="Thoren M.H."/>
            <person name="Johannesson H."/>
        </authorList>
    </citation>
    <scope>NUCLEOTIDE SEQUENCE</scope>
    <source>
        <strain evidence="3">SMH3391-2</strain>
    </source>
</reference>
<gene>
    <name evidence="3" type="ORF">B0T17DRAFT_505703</name>
</gene>
<organism evidence="3 4">
    <name type="scientific">Bombardia bombarda</name>
    <dbReference type="NCBI Taxonomy" id="252184"/>
    <lineage>
        <taxon>Eukaryota</taxon>
        <taxon>Fungi</taxon>
        <taxon>Dikarya</taxon>
        <taxon>Ascomycota</taxon>
        <taxon>Pezizomycotina</taxon>
        <taxon>Sordariomycetes</taxon>
        <taxon>Sordariomycetidae</taxon>
        <taxon>Sordariales</taxon>
        <taxon>Lasiosphaeriaceae</taxon>
        <taxon>Bombardia</taxon>
    </lineage>
</organism>
<sequence>MKQQQPAAAALLLYVGNPTERADLTALSTTFDLSIHKVNVRKPGIRSYCVDSSAERRCPPPPPFAAPEAHHLLPSRSSSRQVFVRVLANSYVRTYGPLGSDPTPSATAATTTTYIARVMSCGLLGVSYPILSSSILRACRPALAGGPIVKIANAVYLRIHCTSDAALGEIRVGSDVGEVRRRQRKGPPKFVLVTVDGIPLNPIVYHGCSSRYNCRPAKSPGGGVKGKSRHLIVAPRARVSQLGGKKTKYAPMATPREASSKPPGSTMELLLSAQLTISTKVETRRSAALSFLSLGTLLVSLDIILWCYKAADVVKVRRLPNRERLLRALASNARRPKLGVG</sequence>